<accession>A0AAV1I1G2</accession>
<sequence>MQTLRATADCIPRRRSHAISAKAGVLRSTMAQGLQGLTAEELHARQTRQQQLQQHLAQQEAQRLQEQNVLQARMQQEQQQRAKEAAYQQAAELEARRRAAELEAARQVLAAKEAELQRQKVEREQVLVQQQRERDARARQEAVARAEQQRRAEEERARQAAAEQRRQQQLRLEQERRAAGLKAWLEAEEARRREEMKRQAEAAAKRREQERLRRMEEERQHRAAELRRCQACSRSAQRMPPTDVPKLDMKAVVGPTLACQSHMAAEVHWKLMLLHYGGTEHVDAVLRLREALSSSQEQAHGHVLGMERFAVPHAGPAGERLISTAICDAGPSAHSAEAARTAMQGASAVLLLITDRDDPAAADSRLATMYAECQQKVPLLVLASRVPGDAVATFVQRLLSSQTSWAQHVGDHKVVQLPESDSPAFSERLAAGLQWLAAQAPQPPDLQRVPLREIVLSWLQMAWETLDESTVSLPETIAACNEALHRAAECIREAARLPAAAWGWPPPETSSDSQSIPADWHHPEHQQRLKDALDRLRLPDFIAQGSGAEGQDRSKGVAGRKDPMQWAVGGPNAELEPCSAVLSAFLQRLHTLDAPEMLSAVEQRSSWPPRGRLGGSETLWRLALTPSLGSSCGGIARKRKGSSGLAERPRPLRKSKAEGQCRRPCSG</sequence>
<proteinExistence type="predicted"/>
<evidence type="ECO:0000313" key="2">
    <source>
        <dbReference type="EMBL" id="CAK0762115.1"/>
    </source>
</evidence>
<evidence type="ECO:0000313" key="3">
    <source>
        <dbReference type="Proteomes" id="UP001314263"/>
    </source>
</evidence>
<gene>
    <name evidence="2" type="ORF">CVIRNUC_002924</name>
</gene>
<organism evidence="2 3">
    <name type="scientific">Coccomyxa viridis</name>
    <dbReference type="NCBI Taxonomy" id="1274662"/>
    <lineage>
        <taxon>Eukaryota</taxon>
        <taxon>Viridiplantae</taxon>
        <taxon>Chlorophyta</taxon>
        <taxon>core chlorophytes</taxon>
        <taxon>Trebouxiophyceae</taxon>
        <taxon>Trebouxiophyceae incertae sedis</taxon>
        <taxon>Coccomyxaceae</taxon>
        <taxon>Coccomyxa</taxon>
    </lineage>
</organism>
<protein>
    <submittedName>
        <fullName evidence="2">Uncharacterized protein</fullName>
    </submittedName>
</protein>
<feature type="region of interest" description="Disordered" evidence="1">
    <location>
        <begin position="190"/>
        <end position="210"/>
    </location>
</feature>
<comment type="caution">
    <text evidence="2">The sequence shown here is derived from an EMBL/GenBank/DDBJ whole genome shotgun (WGS) entry which is preliminary data.</text>
</comment>
<feature type="region of interest" description="Disordered" evidence="1">
    <location>
        <begin position="633"/>
        <end position="667"/>
    </location>
</feature>
<reference evidence="2 3" key="1">
    <citation type="submission" date="2023-10" db="EMBL/GenBank/DDBJ databases">
        <authorList>
            <person name="Maclean D."/>
            <person name="Macfadyen A."/>
        </authorList>
    </citation>
    <scope>NUCLEOTIDE SEQUENCE [LARGE SCALE GENOMIC DNA]</scope>
</reference>
<dbReference type="Proteomes" id="UP001314263">
    <property type="component" value="Unassembled WGS sequence"/>
</dbReference>
<dbReference type="EMBL" id="CAUYUE010000004">
    <property type="protein sequence ID" value="CAK0762115.1"/>
    <property type="molecule type" value="Genomic_DNA"/>
</dbReference>
<feature type="region of interest" description="Disordered" evidence="1">
    <location>
        <begin position="128"/>
        <end position="167"/>
    </location>
</feature>
<feature type="region of interest" description="Disordered" evidence="1">
    <location>
        <begin position="504"/>
        <end position="526"/>
    </location>
</feature>
<evidence type="ECO:0000256" key="1">
    <source>
        <dbReference type="SAM" id="MobiDB-lite"/>
    </source>
</evidence>
<feature type="compositionally biased region" description="Basic and acidic residues" evidence="1">
    <location>
        <begin position="647"/>
        <end position="661"/>
    </location>
</feature>
<name>A0AAV1I1G2_9CHLO</name>
<dbReference type="AlphaFoldDB" id="A0AAV1I1G2"/>
<keyword evidence="3" id="KW-1185">Reference proteome</keyword>